<dbReference type="PANTHER" id="PTHR10695">
    <property type="entry name" value="DEPHOSPHO-COA KINASE-RELATED"/>
    <property type="match status" value="1"/>
</dbReference>
<dbReference type="OrthoDB" id="9812943at2"/>
<keyword evidence="7 8" id="KW-0173">Coenzyme A biosynthesis</keyword>
<keyword evidence="3 8" id="KW-0808">Transferase</keyword>
<evidence type="ECO:0000313" key="10">
    <source>
        <dbReference type="EMBL" id="RAL26821.1"/>
    </source>
</evidence>
<evidence type="ECO:0000256" key="5">
    <source>
        <dbReference type="ARBA" id="ARBA00022777"/>
    </source>
</evidence>
<evidence type="ECO:0000256" key="8">
    <source>
        <dbReference type="HAMAP-Rule" id="MF_00376"/>
    </source>
</evidence>
<organism evidence="10 11">
    <name type="scientific">Thermoflavimicrobium daqui</name>
    <dbReference type="NCBI Taxonomy" id="2137476"/>
    <lineage>
        <taxon>Bacteria</taxon>
        <taxon>Bacillati</taxon>
        <taxon>Bacillota</taxon>
        <taxon>Bacilli</taxon>
        <taxon>Bacillales</taxon>
        <taxon>Thermoactinomycetaceae</taxon>
        <taxon>Thermoflavimicrobium</taxon>
    </lineage>
</organism>
<comment type="similarity">
    <text evidence="1 8">Belongs to the CoaE family.</text>
</comment>
<gene>
    <name evidence="8" type="primary">coaE</name>
    <name evidence="10" type="ORF">DL897_01860</name>
</gene>
<dbReference type="HAMAP" id="MF_00376">
    <property type="entry name" value="Dephospho_CoA_kinase"/>
    <property type="match status" value="1"/>
</dbReference>
<evidence type="ECO:0000256" key="9">
    <source>
        <dbReference type="NCBIfam" id="TIGR00152"/>
    </source>
</evidence>
<evidence type="ECO:0000256" key="1">
    <source>
        <dbReference type="ARBA" id="ARBA00009018"/>
    </source>
</evidence>
<reference evidence="10 11" key="2">
    <citation type="submission" date="2018-06" db="EMBL/GenBank/DDBJ databases">
        <authorList>
            <person name="Zhirakovskaya E."/>
        </authorList>
    </citation>
    <scope>NUCLEOTIDE SEQUENCE [LARGE SCALE GENOMIC DNA]</scope>
    <source>
        <strain evidence="10 11">FBKL4.011</strain>
    </source>
</reference>
<evidence type="ECO:0000256" key="6">
    <source>
        <dbReference type="ARBA" id="ARBA00022840"/>
    </source>
</evidence>
<dbReference type="AlphaFoldDB" id="A0A364K951"/>
<dbReference type="InterPro" id="IPR027417">
    <property type="entry name" value="P-loop_NTPase"/>
</dbReference>
<comment type="catalytic activity">
    <reaction evidence="8">
        <text>3'-dephospho-CoA + ATP = ADP + CoA + H(+)</text>
        <dbReference type="Rhea" id="RHEA:18245"/>
        <dbReference type="ChEBI" id="CHEBI:15378"/>
        <dbReference type="ChEBI" id="CHEBI:30616"/>
        <dbReference type="ChEBI" id="CHEBI:57287"/>
        <dbReference type="ChEBI" id="CHEBI:57328"/>
        <dbReference type="ChEBI" id="CHEBI:456216"/>
        <dbReference type="EC" id="2.7.1.24"/>
    </reaction>
</comment>
<comment type="function">
    <text evidence="8">Catalyzes the phosphorylation of the 3'-hydroxyl group of dephosphocoenzyme A to form coenzyme A.</text>
</comment>
<keyword evidence="6 8" id="KW-0067">ATP-binding</keyword>
<dbReference type="PANTHER" id="PTHR10695:SF46">
    <property type="entry name" value="BIFUNCTIONAL COENZYME A SYNTHASE-RELATED"/>
    <property type="match status" value="1"/>
</dbReference>
<evidence type="ECO:0000256" key="7">
    <source>
        <dbReference type="ARBA" id="ARBA00022993"/>
    </source>
</evidence>
<dbReference type="GO" id="GO:0015937">
    <property type="term" value="P:coenzyme A biosynthetic process"/>
    <property type="evidence" value="ECO:0007669"/>
    <property type="project" value="UniProtKB-UniRule"/>
</dbReference>
<dbReference type="Proteomes" id="UP000251213">
    <property type="component" value="Unassembled WGS sequence"/>
</dbReference>
<dbReference type="PROSITE" id="PS51219">
    <property type="entry name" value="DPCK"/>
    <property type="match status" value="1"/>
</dbReference>
<dbReference type="GO" id="GO:0005524">
    <property type="term" value="F:ATP binding"/>
    <property type="evidence" value="ECO:0007669"/>
    <property type="project" value="UniProtKB-UniRule"/>
</dbReference>
<dbReference type="GO" id="GO:0005737">
    <property type="term" value="C:cytoplasm"/>
    <property type="evidence" value="ECO:0007669"/>
    <property type="project" value="UniProtKB-SubCell"/>
</dbReference>
<dbReference type="NCBIfam" id="NF002879">
    <property type="entry name" value="PRK03333.1"/>
    <property type="match status" value="1"/>
</dbReference>
<dbReference type="EC" id="2.7.1.24" evidence="8 9"/>
<dbReference type="CDD" id="cd02022">
    <property type="entry name" value="DPCK"/>
    <property type="match status" value="1"/>
</dbReference>
<keyword evidence="4 8" id="KW-0547">Nucleotide-binding</keyword>
<dbReference type="SUPFAM" id="SSF52540">
    <property type="entry name" value="P-loop containing nucleoside triphosphate hydrolases"/>
    <property type="match status" value="1"/>
</dbReference>
<evidence type="ECO:0000256" key="3">
    <source>
        <dbReference type="ARBA" id="ARBA00022679"/>
    </source>
</evidence>
<dbReference type="RefSeq" id="WP_113657426.1">
    <property type="nucleotide sequence ID" value="NZ_KZ845663.1"/>
</dbReference>
<protein>
    <recommendedName>
        <fullName evidence="8 9">Dephospho-CoA kinase</fullName>
        <ecNumber evidence="8 9">2.7.1.24</ecNumber>
    </recommendedName>
    <alternativeName>
        <fullName evidence="8">Dephosphocoenzyme A kinase</fullName>
    </alternativeName>
</protein>
<feature type="binding site" evidence="8">
    <location>
        <begin position="10"/>
        <end position="15"/>
    </location>
    <ligand>
        <name>ATP</name>
        <dbReference type="ChEBI" id="CHEBI:30616"/>
    </ligand>
</feature>
<dbReference type="FunFam" id="3.40.50.300:FF:000991">
    <property type="entry name" value="Dephospho-CoA kinase"/>
    <property type="match status" value="1"/>
</dbReference>
<dbReference type="UniPathway" id="UPA00241">
    <property type="reaction ID" value="UER00356"/>
</dbReference>
<dbReference type="EMBL" id="QJKK01000001">
    <property type="protein sequence ID" value="RAL26821.1"/>
    <property type="molecule type" value="Genomic_DNA"/>
</dbReference>
<comment type="caution">
    <text evidence="10">The sequence shown here is derived from an EMBL/GenBank/DDBJ whole genome shotgun (WGS) entry which is preliminary data.</text>
</comment>
<proteinExistence type="inferred from homology"/>
<keyword evidence="11" id="KW-1185">Reference proteome</keyword>
<evidence type="ECO:0000256" key="4">
    <source>
        <dbReference type="ARBA" id="ARBA00022741"/>
    </source>
</evidence>
<reference evidence="10 11" key="1">
    <citation type="submission" date="2018-06" db="EMBL/GenBank/DDBJ databases">
        <title>Thermoflavimicrobium daqus sp. nov., a thermophilic microbe isolated from Moutai-flavour Daqu.</title>
        <authorList>
            <person name="Wang X."/>
            <person name="Zhou H."/>
        </authorList>
    </citation>
    <scope>NUCLEOTIDE SEQUENCE [LARGE SCALE GENOMIC DNA]</scope>
    <source>
        <strain evidence="10 11">FBKL4.011</strain>
    </source>
</reference>
<comment type="subcellular location">
    <subcellularLocation>
        <location evidence="8">Cytoplasm</location>
    </subcellularLocation>
</comment>
<evidence type="ECO:0000313" key="11">
    <source>
        <dbReference type="Proteomes" id="UP000251213"/>
    </source>
</evidence>
<keyword evidence="5 8" id="KW-0418">Kinase</keyword>
<evidence type="ECO:0000256" key="2">
    <source>
        <dbReference type="ARBA" id="ARBA00022490"/>
    </source>
</evidence>
<dbReference type="InterPro" id="IPR001977">
    <property type="entry name" value="Depp_CoAkinase"/>
</dbReference>
<dbReference type="NCBIfam" id="TIGR00152">
    <property type="entry name" value="dephospho-CoA kinase"/>
    <property type="match status" value="1"/>
</dbReference>
<dbReference type="GO" id="GO:0004140">
    <property type="term" value="F:dephospho-CoA kinase activity"/>
    <property type="evidence" value="ECO:0007669"/>
    <property type="project" value="UniProtKB-UniRule"/>
</dbReference>
<comment type="pathway">
    <text evidence="8">Cofactor biosynthesis; coenzyme A biosynthesis; CoA from (R)-pantothenate: step 5/5.</text>
</comment>
<dbReference type="Pfam" id="PF01121">
    <property type="entry name" value="CoaE"/>
    <property type="match status" value="1"/>
</dbReference>
<keyword evidence="2 8" id="KW-0963">Cytoplasm</keyword>
<name>A0A364K951_9BACL</name>
<accession>A0A364K951</accession>
<dbReference type="Gene3D" id="3.40.50.300">
    <property type="entry name" value="P-loop containing nucleotide triphosphate hydrolases"/>
    <property type="match status" value="1"/>
</dbReference>
<sequence length="204" mass="23500">MRVGLTGGIATGKSTVSSMFEDHGAVIIDADQIAREVVEPGSKGAQKVEEEFGEQVFFSDGSLNRAALGEIIFRNQSLRRKLNQILHPLIMDEMELRTQRILKENKHKIVFWDVPLLIEENLTNFVEKVIVVYIPEPVQLKRLMKRNDLTEEEARRRINAQMSIEEKKRYADFLIDNSGTLENTERQVDQIWNCLKLKNGFSQQ</sequence>